<protein>
    <recommendedName>
        <fullName evidence="2">Ice-binding protein C-terminal domain-containing protein</fullName>
    </recommendedName>
</protein>
<proteinExistence type="predicted"/>
<dbReference type="Pfam" id="PF07589">
    <property type="entry name" value="PEP-CTERM"/>
    <property type="match status" value="1"/>
</dbReference>
<comment type="caution">
    <text evidence="3">The sequence shown here is derived from an EMBL/GenBank/DDBJ whole genome shotgun (WGS) entry which is preliminary data.</text>
</comment>
<feature type="signal peptide" evidence="1">
    <location>
        <begin position="1"/>
        <end position="27"/>
    </location>
</feature>
<dbReference type="EMBL" id="JACHGW010000003">
    <property type="protein sequence ID" value="MBB6051394.1"/>
    <property type="molecule type" value="Genomic_DNA"/>
</dbReference>
<dbReference type="InterPro" id="IPR013424">
    <property type="entry name" value="Ice-binding_C"/>
</dbReference>
<evidence type="ECO:0000313" key="3">
    <source>
        <dbReference type="EMBL" id="MBB6051394.1"/>
    </source>
</evidence>
<gene>
    <name evidence="3" type="ORF">HNQ39_003204</name>
</gene>
<sequence length="332" mass="33617">MRQKDKLASLTLLGLTSLFGVSSAAHAQLIAADAYPIGSNLANGEYPANTALSNNTGVLTGLATIGFQSGRYAGGTGTAQFAATSSGLNYAPLNASSSASGKVTYSATGLDNTVRSTARNLAPAAPSSSTYWMSILLNRGAVPATTGRNYVMAGFGGTAAPTLASEVAGAATGPGLFVGYSGDVGNLAIRYRDNGGTAAWQETVLASGAGTALDNITNAVVVKIQVNTAGITDSVSWWLNPTDFTDETTLGTSSASTGTIANANVLSSNTDLVRLNYASRNWNGSAFFDELRLSQDLFGLGGGIAGVVPEPGTLAFGLLGLGALALGARRRR</sequence>
<feature type="domain" description="Ice-binding protein C-terminal" evidence="2">
    <location>
        <begin position="308"/>
        <end position="331"/>
    </location>
</feature>
<dbReference type="AlphaFoldDB" id="A0A7W9W6F2"/>
<keyword evidence="1" id="KW-0732">Signal</keyword>
<evidence type="ECO:0000313" key="4">
    <source>
        <dbReference type="Proteomes" id="UP000520814"/>
    </source>
</evidence>
<feature type="chain" id="PRO_5031078866" description="Ice-binding protein C-terminal domain-containing protein" evidence="1">
    <location>
        <begin position="28"/>
        <end position="332"/>
    </location>
</feature>
<name>A0A7W9W6F2_ARMRO</name>
<accession>A0A7W9W6F2</accession>
<reference evidence="3 4" key="1">
    <citation type="submission" date="2020-08" db="EMBL/GenBank/DDBJ databases">
        <title>Genomic Encyclopedia of Type Strains, Phase IV (KMG-IV): sequencing the most valuable type-strain genomes for metagenomic binning, comparative biology and taxonomic classification.</title>
        <authorList>
            <person name="Goeker M."/>
        </authorList>
    </citation>
    <scope>NUCLEOTIDE SEQUENCE [LARGE SCALE GENOMIC DNA]</scope>
    <source>
        <strain evidence="3 4">DSM 23562</strain>
    </source>
</reference>
<evidence type="ECO:0000256" key="1">
    <source>
        <dbReference type="SAM" id="SignalP"/>
    </source>
</evidence>
<dbReference type="Proteomes" id="UP000520814">
    <property type="component" value="Unassembled WGS sequence"/>
</dbReference>
<keyword evidence="4" id="KW-1185">Reference proteome</keyword>
<dbReference type="RefSeq" id="WP_184198267.1">
    <property type="nucleotide sequence ID" value="NZ_JACHGW010000003.1"/>
</dbReference>
<organism evidence="3 4">
    <name type="scientific">Armatimonas rosea</name>
    <dbReference type="NCBI Taxonomy" id="685828"/>
    <lineage>
        <taxon>Bacteria</taxon>
        <taxon>Bacillati</taxon>
        <taxon>Armatimonadota</taxon>
        <taxon>Armatimonadia</taxon>
        <taxon>Armatimonadales</taxon>
        <taxon>Armatimonadaceae</taxon>
        <taxon>Armatimonas</taxon>
    </lineage>
</organism>
<evidence type="ECO:0000259" key="2">
    <source>
        <dbReference type="Pfam" id="PF07589"/>
    </source>
</evidence>